<dbReference type="Gene3D" id="1.25.40.10">
    <property type="entry name" value="Tetratricopeptide repeat domain"/>
    <property type="match status" value="1"/>
</dbReference>
<dbReference type="SUPFAM" id="SSF48452">
    <property type="entry name" value="TPR-like"/>
    <property type="match status" value="1"/>
</dbReference>
<dbReference type="PROSITE" id="PS00688">
    <property type="entry name" value="SIGMA54_INTERACT_3"/>
    <property type="match status" value="1"/>
</dbReference>
<dbReference type="Gene3D" id="1.10.8.60">
    <property type="match status" value="1"/>
</dbReference>
<evidence type="ECO:0000256" key="3">
    <source>
        <dbReference type="ARBA" id="ARBA00023015"/>
    </source>
</evidence>
<dbReference type="InterPro" id="IPR011990">
    <property type="entry name" value="TPR-like_helical_dom_sf"/>
</dbReference>
<dbReference type="CDD" id="cd00009">
    <property type="entry name" value="AAA"/>
    <property type="match status" value="1"/>
</dbReference>
<evidence type="ECO:0000313" key="7">
    <source>
        <dbReference type="Proteomes" id="UP000221024"/>
    </source>
</evidence>
<dbReference type="GO" id="GO:0006355">
    <property type="term" value="P:regulation of DNA-templated transcription"/>
    <property type="evidence" value="ECO:0007669"/>
    <property type="project" value="InterPro"/>
</dbReference>
<keyword evidence="1" id="KW-0547">Nucleotide-binding</keyword>
<dbReference type="AlphaFoldDB" id="A0A2H3P6W4"/>
<keyword evidence="3" id="KW-0805">Transcription regulation</keyword>
<dbReference type="InterPro" id="IPR027417">
    <property type="entry name" value="P-loop_NTPase"/>
</dbReference>
<name>A0A2H3P6W4_9BACT</name>
<evidence type="ECO:0000256" key="1">
    <source>
        <dbReference type="ARBA" id="ARBA00022741"/>
    </source>
</evidence>
<evidence type="ECO:0000313" key="6">
    <source>
        <dbReference type="EMBL" id="PEN06765.1"/>
    </source>
</evidence>
<proteinExistence type="predicted"/>
<gene>
    <name evidence="6" type="ORF">CRI93_09000</name>
</gene>
<keyword evidence="7" id="KW-1185">Reference proteome</keyword>
<protein>
    <recommendedName>
        <fullName evidence="5">Sigma-54 factor interaction domain-containing protein</fullName>
    </recommendedName>
</protein>
<sequence length="958" mass="104104">MASSLLAEGRVRDVAHMIEPLVQAPLDQQADADALDTGVVRLHALWAQLLCSARLQPDAARRHLPDADADLSAHPPRVQAEVALWRGWTDVLRGTTNDVLARGLAHLDRADRHFEALAHRPGRCWVHLGQAQAYFALDEYDLMRHALGEAQALGRPHIDRLAQCWLHDMYAPALRFQGQYAEAEAHATALKSIAHQLNHTRWVGHAQAQEAALAYDTGAPPEVIIERATTAETRLQGATNCRPYPLLAAYHAHIGALLRAARWDEAHACIADALTAMQGYALGEAHLHSLYVRLALRRGTIERARTQLDEVMERAERLPHGLQRSHLALMRAEVARRAGDTDTAQTWRERAHQNARETGHRGNQVRALLAQTQGAAEAGDIVRAQAHLRDAEAFAGYRSVLPMAARWSASEAALAVAQAEQSGDAQAARHAAEQYAQAHTAYRLSGDALRVAQMALHAATIMPEADRLPALRPMLADANATMARCERPDQANQLHALLNDWPAYDPTDTTSWGTLLSTALAEAPPEHASVTAACTTLLQAHPQVDGVRIQYRPRHAQAQCMVADQGTLSGASVTALHYPAPSDARLTLTYAADGPLPDVTEALRPYLPMLLMALDRAPTPSSPSTTPTGARFPDAFVAESAPMQALKQRIEQIGASHSPVLVTGAPGVGKTMVARAVHAVSERRTGPLHVVERTSIQPRDWAAHLFGHVHSGTYTPGVLDKAEGGSVLLKAVHRLPQAVHEQLLRMLNTDCVFPVGSDTCRSVDIRLLATTPSDATTRPADAMPAALAHRLGIITLRVPPLRERRADIPVLVQRVLDEQRTPQTPLVTITQHALDALLAYDWPGNVRQLRNEVERAYQSVRSEPAPQITVDALAAPLREARTQHSNGTSHPYDTLLNDDTVALSAVLAQTEKAAIEHVLRAHDGHISASAQALGISRQGLYKKMKRLDIDADAAVSSS</sequence>
<dbReference type="InterPro" id="IPR025944">
    <property type="entry name" value="Sigma_54_int_dom_CS"/>
</dbReference>
<evidence type="ECO:0000256" key="4">
    <source>
        <dbReference type="ARBA" id="ARBA00023163"/>
    </source>
</evidence>
<dbReference type="SUPFAM" id="SSF52540">
    <property type="entry name" value="P-loop containing nucleoside triphosphate hydrolases"/>
    <property type="match status" value="1"/>
</dbReference>
<dbReference type="PRINTS" id="PR00819">
    <property type="entry name" value="CBXCFQXSUPER"/>
</dbReference>
<dbReference type="InterPro" id="IPR009057">
    <property type="entry name" value="Homeodomain-like_sf"/>
</dbReference>
<dbReference type="InterPro" id="IPR058031">
    <property type="entry name" value="AAA_lid_NorR"/>
</dbReference>
<dbReference type="PRINTS" id="PR01590">
    <property type="entry name" value="HTHFIS"/>
</dbReference>
<feature type="domain" description="Sigma-54 factor interaction" evidence="5">
    <location>
        <begin position="636"/>
        <end position="858"/>
    </location>
</feature>
<dbReference type="InterPro" id="IPR000641">
    <property type="entry name" value="CbxX/CfxQ"/>
</dbReference>
<dbReference type="PANTHER" id="PTHR32071">
    <property type="entry name" value="TRANSCRIPTIONAL REGULATORY PROTEIN"/>
    <property type="match status" value="1"/>
</dbReference>
<organism evidence="6 7">
    <name type="scientific">Longimonas halophila</name>
    <dbReference type="NCBI Taxonomy" id="1469170"/>
    <lineage>
        <taxon>Bacteria</taxon>
        <taxon>Pseudomonadati</taxon>
        <taxon>Rhodothermota</taxon>
        <taxon>Rhodothermia</taxon>
        <taxon>Rhodothermales</taxon>
        <taxon>Salisaetaceae</taxon>
        <taxon>Longimonas</taxon>
    </lineage>
</organism>
<dbReference type="InterPro" id="IPR002078">
    <property type="entry name" value="Sigma_54_int"/>
</dbReference>
<dbReference type="Pfam" id="PF25601">
    <property type="entry name" value="AAA_lid_14"/>
    <property type="match status" value="1"/>
</dbReference>
<reference evidence="6 7" key="1">
    <citation type="submission" date="2017-10" db="EMBL/GenBank/DDBJ databases">
        <title>Draft genome of Longimonas halophila.</title>
        <authorList>
            <person name="Goh K.M."/>
            <person name="Shamsir M.S."/>
            <person name="Lim S.W."/>
        </authorList>
    </citation>
    <scope>NUCLEOTIDE SEQUENCE [LARGE SCALE GENOMIC DNA]</scope>
    <source>
        <strain evidence="6 7">KCTC 42399</strain>
    </source>
</reference>
<evidence type="ECO:0000256" key="2">
    <source>
        <dbReference type="ARBA" id="ARBA00022840"/>
    </source>
</evidence>
<dbReference type="Proteomes" id="UP000221024">
    <property type="component" value="Unassembled WGS sequence"/>
</dbReference>
<accession>A0A2H3P6W4</accession>
<keyword evidence="4" id="KW-0804">Transcription</keyword>
<dbReference type="GO" id="GO:0005524">
    <property type="term" value="F:ATP binding"/>
    <property type="evidence" value="ECO:0007669"/>
    <property type="project" value="UniProtKB-KW"/>
</dbReference>
<comment type="caution">
    <text evidence="6">The sequence shown here is derived from an EMBL/GenBank/DDBJ whole genome shotgun (WGS) entry which is preliminary data.</text>
</comment>
<dbReference type="SUPFAM" id="SSF46689">
    <property type="entry name" value="Homeodomain-like"/>
    <property type="match status" value="1"/>
</dbReference>
<dbReference type="InterPro" id="IPR002197">
    <property type="entry name" value="HTH_Fis"/>
</dbReference>
<keyword evidence="2" id="KW-0067">ATP-binding</keyword>
<dbReference type="Pfam" id="PF02954">
    <property type="entry name" value="HTH_8"/>
    <property type="match status" value="1"/>
</dbReference>
<dbReference type="GO" id="GO:0043565">
    <property type="term" value="F:sequence-specific DNA binding"/>
    <property type="evidence" value="ECO:0007669"/>
    <property type="project" value="InterPro"/>
</dbReference>
<dbReference type="Pfam" id="PF00158">
    <property type="entry name" value="Sigma54_activat"/>
    <property type="match status" value="1"/>
</dbReference>
<evidence type="ECO:0000259" key="5">
    <source>
        <dbReference type="PROSITE" id="PS50045"/>
    </source>
</evidence>
<dbReference type="Gene3D" id="3.40.50.300">
    <property type="entry name" value="P-loop containing nucleotide triphosphate hydrolases"/>
    <property type="match status" value="1"/>
</dbReference>
<dbReference type="PROSITE" id="PS50045">
    <property type="entry name" value="SIGMA54_INTERACT_4"/>
    <property type="match status" value="1"/>
</dbReference>
<dbReference type="EMBL" id="PDEP01000007">
    <property type="protein sequence ID" value="PEN06765.1"/>
    <property type="molecule type" value="Genomic_DNA"/>
</dbReference>
<dbReference type="Gene3D" id="1.10.10.60">
    <property type="entry name" value="Homeodomain-like"/>
    <property type="match status" value="1"/>
</dbReference>